<dbReference type="AlphaFoldDB" id="A0AA46TKI5"/>
<proteinExistence type="predicted"/>
<feature type="transmembrane region" description="Helical" evidence="1">
    <location>
        <begin position="234"/>
        <end position="252"/>
    </location>
</feature>
<accession>A0AA46TKI5</accession>
<keyword evidence="3" id="KW-1185">Reference proteome</keyword>
<organism evidence="2 3">
    <name type="scientific">Solicola gregarius</name>
    <dbReference type="NCBI Taxonomy" id="2908642"/>
    <lineage>
        <taxon>Bacteria</taxon>
        <taxon>Bacillati</taxon>
        <taxon>Actinomycetota</taxon>
        <taxon>Actinomycetes</taxon>
        <taxon>Propionibacteriales</taxon>
        <taxon>Nocardioidaceae</taxon>
        <taxon>Solicola</taxon>
    </lineage>
</organism>
<evidence type="ECO:0000313" key="2">
    <source>
        <dbReference type="EMBL" id="UYM06113.1"/>
    </source>
</evidence>
<feature type="transmembrane region" description="Helical" evidence="1">
    <location>
        <begin position="294"/>
        <end position="313"/>
    </location>
</feature>
<evidence type="ECO:0000313" key="3">
    <source>
        <dbReference type="Proteomes" id="UP001164390"/>
    </source>
</evidence>
<keyword evidence="1" id="KW-0472">Membrane</keyword>
<dbReference type="Proteomes" id="UP001164390">
    <property type="component" value="Chromosome"/>
</dbReference>
<dbReference type="EMBL" id="CP094970">
    <property type="protein sequence ID" value="UYM06113.1"/>
    <property type="molecule type" value="Genomic_DNA"/>
</dbReference>
<keyword evidence="1" id="KW-1133">Transmembrane helix</keyword>
<protein>
    <submittedName>
        <fullName evidence="2">ABC transporter permease</fullName>
    </submittedName>
</protein>
<keyword evidence="1" id="KW-0812">Transmembrane</keyword>
<dbReference type="KEGG" id="sgrg:L0C25_03300"/>
<feature type="transmembrane region" description="Helical" evidence="1">
    <location>
        <begin position="176"/>
        <end position="198"/>
    </location>
</feature>
<dbReference type="RefSeq" id="WP_271634962.1">
    <property type="nucleotide sequence ID" value="NZ_CP094970.1"/>
</dbReference>
<feature type="transmembrane region" description="Helical" evidence="1">
    <location>
        <begin position="210"/>
        <end position="227"/>
    </location>
</feature>
<gene>
    <name evidence="2" type="ORF">L0C25_03300</name>
</gene>
<sequence>MTSAATGRGRLKPRLLALFVALPILVALPVWAFTWASASPEPHGLPVGVVGSPGAVQAIEDQVAEHDGAFDLRTYDSAATATDAIENRDVYGAIVTEGPDRKLFTASAASPAVAEVLTTTFAPPSEGPAPVVDVVPADADDPRGSALGSLVLPLVLVSVITAVIVLLIARPGWEQIAMIAVAAVVGAGVAVAIAQGGFGILGGDWTTNSVAPALTIAAISGTIVGLVSAFGRFGFVAVAPLMLFLGNPWSGATSSPYLLPEPAGVIGQLLPPGAGATALRNLAFFDGAGASTPLLVLSAWIAVGVAGICVGVLRRSDPGRELTDATRPVMDAMQG</sequence>
<evidence type="ECO:0000256" key="1">
    <source>
        <dbReference type="SAM" id="Phobius"/>
    </source>
</evidence>
<feature type="transmembrane region" description="Helical" evidence="1">
    <location>
        <begin position="150"/>
        <end position="169"/>
    </location>
</feature>
<reference evidence="2" key="1">
    <citation type="submission" date="2022-01" db="EMBL/GenBank/DDBJ databases">
        <title>Nocardioidaceae gen. sp. A5X3R13.</title>
        <authorList>
            <person name="Lopez Marin M.A."/>
            <person name="Uhlik O."/>
        </authorList>
    </citation>
    <scope>NUCLEOTIDE SEQUENCE</scope>
    <source>
        <strain evidence="2">A5X3R13</strain>
    </source>
</reference>
<name>A0AA46TKI5_9ACTN</name>